<dbReference type="RefSeq" id="WP_262470165.1">
    <property type="nucleotide sequence ID" value="NZ_JAUPID010000034.1"/>
</dbReference>
<feature type="transmembrane region" description="Helical" evidence="1">
    <location>
        <begin position="380"/>
        <end position="398"/>
    </location>
</feature>
<keyword evidence="1" id="KW-0472">Membrane</keyword>
<feature type="transmembrane region" description="Helical" evidence="1">
    <location>
        <begin position="442"/>
        <end position="459"/>
    </location>
</feature>
<dbReference type="InterPro" id="IPR005625">
    <property type="entry name" value="PepSY-ass_TM"/>
</dbReference>
<keyword evidence="3" id="KW-1185">Reference proteome</keyword>
<dbReference type="PANTHER" id="PTHR34219:SF4">
    <property type="entry name" value="PEPSY DOMAIN-CONTAINING PROTEIN"/>
    <property type="match status" value="1"/>
</dbReference>
<dbReference type="Proteomes" id="UP001175780">
    <property type="component" value="Unassembled WGS sequence"/>
</dbReference>
<comment type="caution">
    <text evidence="2">The sequence shown here is derived from an EMBL/GenBank/DDBJ whole genome shotgun (WGS) entry which is preliminary data.</text>
</comment>
<dbReference type="PANTHER" id="PTHR34219">
    <property type="entry name" value="IRON-REGULATED INNER MEMBRANE PROTEIN-RELATED"/>
    <property type="match status" value="1"/>
</dbReference>
<keyword evidence="1" id="KW-0812">Transmembrane</keyword>
<keyword evidence="1" id="KW-1133">Transmembrane helix</keyword>
<feature type="transmembrane region" description="Helical" evidence="1">
    <location>
        <begin position="12"/>
        <end position="36"/>
    </location>
</feature>
<feature type="transmembrane region" description="Helical" evidence="1">
    <location>
        <begin position="413"/>
        <end position="430"/>
    </location>
</feature>
<feature type="transmembrane region" description="Helical" evidence="1">
    <location>
        <begin position="131"/>
        <end position="158"/>
    </location>
</feature>
<dbReference type="EMBL" id="JAUPID010000034">
    <property type="protein sequence ID" value="MDO7363310.1"/>
    <property type="molecule type" value="Genomic_DNA"/>
</dbReference>
<evidence type="ECO:0000313" key="3">
    <source>
        <dbReference type="Proteomes" id="UP001175780"/>
    </source>
</evidence>
<protein>
    <submittedName>
        <fullName evidence="2">PepSY-associated TM helix domain-containing protein</fullName>
    </submittedName>
</protein>
<feature type="transmembrane region" description="Helical" evidence="1">
    <location>
        <begin position="179"/>
        <end position="210"/>
    </location>
</feature>
<proteinExistence type="predicted"/>
<sequence>MHKGIRQSMAWLHSWTGLIFGWLVFAIFLMGSLSYYRHEINLWMQPALAQYEVKQDIAIKTAYQYLQENAPDAKSWYLTVATPESPVNTMYWEKADGGYGNATLDANTGKELQLSATLGGDFFYRFHYQLFGIPIIVGRLVVCLAAFIMLIALISGIITHKKIFTDFFTLRTFKSQRSWLDFHNISSVVALPFFLTITFTGLAIFFYLYLPWGMQKLYPENPYQYFTEIRTKTMLENQSIQPAQNLAIEKLLSQVQQSWGKQPLSTMSVKNPNTNQAQITFIQKEDRTITRNQPQITLNASTGKVLEDTRNNSPIATLNAGVYGLHMATFAQPVLRLGFFFSGILGCVMIASGLLLWSLKRQIQNKNSQFHFGHYLVDRLNVAAFVGLPCATVAYLSANRLFTITSSTINYEIYSFFFVWLISLIIALITKKQHLWRTQLSVFIMLCITLPILNLSYLLKHDYVQNISDYWTFARVDVFLWVFATLAIFIFCKIQPIQHQAVAKIQKKLNKLNTEVSS</sequence>
<accession>A0ABT8ZHX6</accession>
<organism evidence="2 3">
    <name type="scientific">Acinetobacter geminorum</name>
    <dbReference type="NCBI Taxonomy" id="2730922"/>
    <lineage>
        <taxon>Bacteria</taxon>
        <taxon>Pseudomonadati</taxon>
        <taxon>Pseudomonadota</taxon>
        <taxon>Gammaproteobacteria</taxon>
        <taxon>Moraxellales</taxon>
        <taxon>Moraxellaceae</taxon>
        <taxon>Acinetobacter</taxon>
    </lineage>
</organism>
<evidence type="ECO:0000256" key="1">
    <source>
        <dbReference type="SAM" id="Phobius"/>
    </source>
</evidence>
<evidence type="ECO:0000313" key="2">
    <source>
        <dbReference type="EMBL" id="MDO7363310.1"/>
    </source>
</evidence>
<feature type="transmembrane region" description="Helical" evidence="1">
    <location>
        <begin position="471"/>
        <end position="492"/>
    </location>
</feature>
<feature type="transmembrane region" description="Helical" evidence="1">
    <location>
        <begin position="337"/>
        <end position="359"/>
    </location>
</feature>
<dbReference type="Pfam" id="PF03929">
    <property type="entry name" value="PepSY_TM"/>
    <property type="match status" value="1"/>
</dbReference>
<name>A0ABT8ZHX6_9GAMM</name>
<gene>
    <name evidence="2" type="ORF">Q5X34_16735</name>
</gene>
<reference evidence="2" key="1">
    <citation type="submission" date="2023-07" db="EMBL/GenBank/DDBJ databases">
        <title>Whole genome sequencing of environmental Acinetobacter calcoaceticus-baumannii complex from non-hospital environment.</title>
        <authorList>
            <person name="Wee S.K."/>
            <person name="Khoo E.Z.Y."/>
            <person name="Mohammad T.A.-H."/>
            <person name="Tan S.E.K."/>
            <person name="Yap E.P.H."/>
        </authorList>
    </citation>
    <scope>NUCLEOTIDE SEQUENCE</scope>
    <source>
        <strain evidence="2">PUMA0118</strain>
    </source>
</reference>